<keyword evidence="1" id="KW-0472">Membrane</keyword>
<comment type="caution">
    <text evidence="2">The sequence shown here is derived from an EMBL/GenBank/DDBJ whole genome shotgun (WGS) entry which is preliminary data.</text>
</comment>
<keyword evidence="1" id="KW-0812">Transmembrane</keyword>
<proteinExistence type="predicted"/>
<sequence>MTTSPPPCCPPDQRRLPTVAVSGFGCVGAIIVGGLASWVWPPRTFHAWLLVLALFAGVFAAKTADRVAVLVTTAAAILVFDGLSTTVGAGVVPVGDLMAYWIPIGFAALLGRGQRWLRPRA</sequence>
<evidence type="ECO:0000313" key="2">
    <source>
        <dbReference type="EMBL" id="GIJ63568.1"/>
    </source>
</evidence>
<accession>A0A8J4E6W7</accession>
<reference evidence="2" key="1">
    <citation type="submission" date="2021-01" db="EMBL/GenBank/DDBJ databases">
        <title>Whole genome shotgun sequence of Virgisporangium aurantiacum NBRC 16421.</title>
        <authorList>
            <person name="Komaki H."/>
            <person name="Tamura T."/>
        </authorList>
    </citation>
    <scope>NUCLEOTIDE SEQUENCE</scope>
    <source>
        <strain evidence="2">NBRC 16421</strain>
    </source>
</reference>
<protein>
    <submittedName>
        <fullName evidence="2">Uncharacterized protein</fullName>
    </submittedName>
</protein>
<feature type="transmembrane region" description="Helical" evidence="1">
    <location>
        <begin position="19"/>
        <end position="39"/>
    </location>
</feature>
<feature type="transmembrane region" description="Helical" evidence="1">
    <location>
        <begin position="68"/>
        <end position="92"/>
    </location>
</feature>
<keyword evidence="1" id="KW-1133">Transmembrane helix</keyword>
<name>A0A8J4E6W7_9ACTN</name>
<dbReference type="RefSeq" id="WP_204010357.1">
    <property type="nucleotide sequence ID" value="NZ_BOPG01000098.1"/>
</dbReference>
<dbReference type="AlphaFoldDB" id="A0A8J4E6W7"/>
<organism evidence="2 3">
    <name type="scientific">Virgisporangium aurantiacum</name>
    <dbReference type="NCBI Taxonomy" id="175570"/>
    <lineage>
        <taxon>Bacteria</taxon>
        <taxon>Bacillati</taxon>
        <taxon>Actinomycetota</taxon>
        <taxon>Actinomycetes</taxon>
        <taxon>Micromonosporales</taxon>
        <taxon>Micromonosporaceae</taxon>
        <taxon>Virgisporangium</taxon>
    </lineage>
</organism>
<gene>
    <name evidence="2" type="ORF">Vau01_110840</name>
</gene>
<dbReference type="EMBL" id="BOPG01000098">
    <property type="protein sequence ID" value="GIJ63568.1"/>
    <property type="molecule type" value="Genomic_DNA"/>
</dbReference>
<feature type="transmembrane region" description="Helical" evidence="1">
    <location>
        <begin position="98"/>
        <end position="117"/>
    </location>
</feature>
<evidence type="ECO:0000256" key="1">
    <source>
        <dbReference type="SAM" id="Phobius"/>
    </source>
</evidence>
<keyword evidence="3" id="KW-1185">Reference proteome</keyword>
<feature type="transmembrane region" description="Helical" evidence="1">
    <location>
        <begin position="45"/>
        <end position="61"/>
    </location>
</feature>
<dbReference type="Proteomes" id="UP000612585">
    <property type="component" value="Unassembled WGS sequence"/>
</dbReference>
<evidence type="ECO:0000313" key="3">
    <source>
        <dbReference type="Proteomes" id="UP000612585"/>
    </source>
</evidence>